<dbReference type="InterPro" id="IPR014284">
    <property type="entry name" value="RNA_pol_sigma-70_dom"/>
</dbReference>
<evidence type="ECO:0000313" key="8">
    <source>
        <dbReference type="EMBL" id="QDU44913.1"/>
    </source>
</evidence>
<dbReference type="EMBL" id="CP036276">
    <property type="protein sequence ID" value="QDU44913.1"/>
    <property type="molecule type" value="Genomic_DNA"/>
</dbReference>
<keyword evidence="4" id="KW-0238">DNA-binding</keyword>
<dbReference type="Pfam" id="PF04542">
    <property type="entry name" value="Sigma70_r2"/>
    <property type="match status" value="1"/>
</dbReference>
<dbReference type="AlphaFoldDB" id="A0A517ZR41"/>
<dbReference type="GO" id="GO:0016987">
    <property type="term" value="F:sigma factor activity"/>
    <property type="evidence" value="ECO:0007669"/>
    <property type="project" value="UniProtKB-KW"/>
</dbReference>
<feature type="domain" description="RNA polymerase sigma factor 70 region 4 type 2" evidence="7">
    <location>
        <begin position="138"/>
        <end position="190"/>
    </location>
</feature>
<evidence type="ECO:0000256" key="3">
    <source>
        <dbReference type="ARBA" id="ARBA00023082"/>
    </source>
</evidence>
<dbReference type="KEGG" id="sdyn:Mal52_33990"/>
<dbReference type="CDD" id="cd06171">
    <property type="entry name" value="Sigma70_r4"/>
    <property type="match status" value="1"/>
</dbReference>
<accession>A0A517ZR41</accession>
<feature type="domain" description="RNA polymerase sigma-70 region 2" evidence="6">
    <location>
        <begin position="41"/>
        <end position="109"/>
    </location>
</feature>
<dbReference type="InterPro" id="IPR039425">
    <property type="entry name" value="RNA_pol_sigma-70-like"/>
</dbReference>
<sequence>MILMSKNEAGTTDLEESGVTLSDARLVEDVRRGDKDAYGGLVTRYERRLIGVILRFVHDTELSRDLAQETFLRAFERLDQFDPSRRFGPWLFRIGVNLALDYLRRRKRRGWTSLFSESASEKSPDPSTDDPRQEIDLRQEVQHVLEQIPEKYRKVLVLRDLENFSTSEIAAIENRKEATIRWRLAEARTRFQKLWEKRNLDQDVVDTFLGGEEFTDELS</sequence>
<evidence type="ECO:0000259" key="6">
    <source>
        <dbReference type="Pfam" id="PF04542"/>
    </source>
</evidence>
<name>A0A517ZR41_9PLAN</name>
<dbReference type="Pfam" id="PF08281">
    <property type="entry name" value="Sigma70_r4_2"/>
    <property type="match status" value="1"/>
</dbReference>
<keyword evidence="5" id="KW-0804">Transcription</keyword>
<dbReference type="NCBIfam" id="TIGR02937">
    <property type="entry name" value="sigma70-ECF"/>
    <property type="match status" value="1"/>
</dbReference>
<proteinExistence type="inferred from homology"/>
<dbReference type="RefSeq" id="WP_145377199.1">
    <property type="nucleotide sequence ID" value="NZ_CAXBED010000120.1"/>
</dbReference>
<dbReference type="InterPro" id="IPR013249">
    <property type="entry name" value="RNA_pol_sigma70_r4_t2"/>
</dbReference>
<dbReference type="InterPro" id="IPR036388">
    <property type="entry name" value="WH-like_DNA-bd_sf"/>
</dbReference>
<dbReference type="InterPro" id="IPR013324">
    <property type="entry name" value="RNA_pol_sigma_r3/r4-like"/>
</dbReference>
<dbReference type="GO" id="GO:0003677">
    <property type="term" value="F:DNA binding"/>
    <property type="evidence" value="ECO:0007669"/>
    <property type="project" value="UniProtKB-KW"/>
</dbReference>
<comment type="similarity">
    <text evidence="1">Belongs to the sigma-70 factor family. ECF subfamily.</text>
</comment>
<dbReference type="PANTHER" id="PTHR43133">
    <property type="entry name" value="RNA POLYMERASE ECF-TYPE SIGMA FACTO"/>
    <property type="match status" value="1"/>
</dbReference>
<dbReference type="Gene3D" id="1.10.1740.10">
    <property type="match status" value="1"/>
</dbReference>
<dbReference type="SUPFAM" id="SSF88659">
    <property type="entry name" value="Sigma3 and sigma4 domains of RNA polymerase sigma factors"/>
    <property type="match status" value="1"/>
</dbReference>
<keyword evidence="3" id="KW-0731">Sigma factor</keyword>
<dbReference type="InterPro" id="IPR013325">
    <property type="entry name" value="RNA_pol_sigma_r2"/>
</dbReference>
<organism evidence="8 9">
    <name type="scientific">Symmachiella dynata</name>
    <dbReference type="NCBI Taxonomy" id="2527995"/>
    <lineage>
        <taxon>Bacteria</taxon>
        <taxon>Pseudomonadati</taxon>
        <taxon>Planctomycetota</taxon>
        <taxon>Planctomycetia</taxon>
        <taxon>Planctomycetales</taxon>
        <taxon>Planctomycetaceae</taxon>
        <taxon>Symmachiella</taxon>
    </lineage>
</organism>
<reference evidence="8 9" key="1">
    <citation type="submission" date="2019-02" db="EMBL/GenBank/DDBJ databases">
        <title>Deep-cultivation of Planctomycetes and their phenomic and genomic characterization uncovers novel biology.</title>
        <authorList>
            <person name="Wiegand S."/>
            <person name="Jogler M."/>
            <person name="Boedeker C."/>
            <person name="Pinto D."/>
            <person name="Vollmers J."/>
            <person name="Rivas-Marin E."/>
            <person name="Kohn T."/>
            <person name="Peeters S.H."/>
            <person name="Heuer A."/>
            <person name="Rast P."/>
            <person name="Oberbeckmann S."/>
            <person name="Bunk B."/>
            <person name="Jeske O."/>
            <person name="Meyerdierks A."/>
            <person name="Storesund J.E."/>
            <person name="Kallscheuer N."/>
            <person name="Luecker S."/>
            <person name="Lage O.M."/>
            <person name="Pohl T."/>
            <person name="Merkel B.J."/>
            <person name="Hornburger P."/>
            <person name="Mueller R.-W."/>
            <person name="Bruemmer F."/>
            <person name="Labrenz M."/>
            <person name="Spormann A.M."/>
            <person name="Op den Camp H."/>
            <person name="Overmann J."/>
            <person name="Amann R."/>
            <person name="Jetten M.S.M."/>
            <person name="Mascher T."/>
            <person name="Medema M.H."/>
            <person name="Devos D.P."/>
            <person name="Kaster A.-K."/>
            <person name="Ovreas L."/>
            <person name="Rohde M."/>
            <person name="Galperin M.Y."/>
            <person name="Jogler C."/>
        </authorList>
    </citation>
    <scope>NUCLEOTIDE SEQUENCE [LARGE SCALE GENOMIC DNA]</scope>
    <source>
        <strain evidence="8 9">Mal52</strain>
    </source>
</reference>
<evidence type="ECO:0000259" key="7">
    <source>
        <dbReference type="Pfam" id="PF08281"/>
    </source>
</evidence>
<gene>
    <name evidence="8" type="primary">sigW_3</name>
    <name evidence="8" type="ORF">Mal52_33990</name>
</gene>
<dbReference type="PANTHER" id="PTHR43133:SF8">
    <property type="entry name" value="RNA POLYMERASE SIGMA FACTOR HI_1459-RELATED"/>
    <property type="match status" value="1"/>
</dbReference>
<evidence type="ECO:0000256" key="4">
    <source>
        <dbReference type="ARBA" id="ARBA00023125"/>
    </source>
</evidence>
<dbReference type="GO" id="GO:0006352">
    <property type="term" value="P:DNA-templated transcription initiation"/>
    <property type="evidence" value="ECO:0007669"/>
    <property type="project" value="InterPro"/>
</dbReference>
<evidence type="ECO:0000256" key="1">
    <source>
        <dbReference type="ARBA" id="ARBA00010641"/>
    </source>
</evidence>
<evidence type="ECO:0000313" key="9">
    <source>
        <dbReference type="Proteomes" id="UP000319383"/>
    </source>
</evidence>
<protein>
    <submittedName>
        <fullName evidence="8">ECF RNA polymerase sigma factor SigW</fullName>
    </submittedName>
</protein>
<dbReference type="Proteomes" id="UP000319383">
    <property type="component" value="Chromosome"/>
</dbReference>
<evidence type="ECO:0000256" key="5">
    <source>
        <dbReference type="ARBA" id="ARBA00023163"/>
    </source>
</evidence>
<dbReference type="SUPFAM" id="SSF88946">
    <property type="entry name" value="Sigma2 domain of RNA polymerase sigma factors"/>
    <property type="match status" value="1"/>
</dbReference>
<dbReference type="Gene3D" id="1.10.10.10">
    <property type="entry name" value="Winged helix-like DNA-binding domain superfamily/Winged helix DNA-binding domain"/>
    <property type="match status" value="1"/>
</dbReference>
<keyword evidence="2" id="KW-0805">Transcription regulation</keyword>
<keyword evidence="9" id="KW-1185">Reference proteome</keyword>
<evidence type="ECO:0000256" key="2">
    <source>
        <dbReference type="ARBA" id="ARBA00023015"/>
    </source>
</evidence>
<dbReference type="InterPro" id="IPR007627">
    <property type="entry name" value="RNA_pol_sigma70_r2"/>
</dbReference>